<dbReference type="InterPro" id="IPR012373">
    <property type="entry name" value="Ferrdict_sens_TM"/>
</dbReference>
<dbReference type="InterPro" id="IPR006860">
    <property type="entry name" value="FecR"/>
</dbReference>
<dbReference type="PANTHER" id="PTHR30273">
    <property type="entry name" value="PERIPLASMIC SIGNAL SENSOR AND SIGMA FACTOR ACTIVATOR FECR-RELATED"/>
    <property type="match status" value="1"/>
</dbReference>
<reference evidence="2 3" key="1">
    <citation type="submission" date="2012-12" db="EMBL/GenBank/DDBJ databases">
        <title>Genome assembly of Fulvivirga imtechensis AK7.</title>
        <authorList>
            <person name="Nupur N."/>
            <person name="Khatri I."/>
            <person name="Kumar R."/>
            <person name="Subramanian S."/>
            <person name="Pinnaka A."/>
        </authorList>
    </citation>
    <scope>NUCLEOTIDE SEQUENCE [LARGE SCALE GENOMIC DNA]</scope>
    <source>
        <strain evidence="2 3">AK7</strain>
    </source>
</reference>
<dbReference type="PANTHER" id="PTHR30273:SF2">
    <property type="entry name" value="PROTEIN FECR"/>
    <property type="match status" value="1"/>
</dbReference>
<proteinExistence type="predicted"/>
<gene>
    <name evidence="2" type="ORF">C900_05074</name>
</gene>
<organism evidence="2 3">
    <name type="scientific">Fulvivirga imtechensis AK7</name>
    <dbReference type="NCBI Taxonomy" id="1237149"/>
    <lineage>
        <taxon>Bacteria</taxon>
        <taxon>Pseudomonadati</taxon>
        <taxon>Bacteroidota</taxon>
        <taxon>Cytophagia</taxon>
        <taxon>Cytophagales</taxon>
        <taxon>Fulvivirgaceae</taxon>
        <taxon>Fulvivirga</taxon>
    </lineage>
</organism>
<dbReference type="EMBL" id="AMZN01000073">
    <property type="protein sequence ID" value="ELR69384.1"/>
    <property type="molecule type" value="Genomic_DNA"/>
</dbReference>
<evidence type="ECO:0000313" key="3">
    <source>
        <dbReference type="Proteomes" id="UP000011135"/>
    </source>
</evidence>
<name>L8JPE7_9BACT</name>
<dbReference type="Pfam" id="PF04773">
    <property type="entry name" value="FecR"/>
    <property type="match status" value="1"/>
</dbReference>
<dbReference type="Gene3D" id="2.60.120.1440">
    <property type="match status" value="1"/>
</dbReference>
<comment type="caution">
    <text evidence="2">The sequence shown here is derived from an EMBL/GenBank/DDBJ whole genome shotgun (WGS) entry which is preliminary data.</text>
</comment>
<evidence type="ECO:0000259" key="1">
    <source>
        <dbReference type="Pfam" id="PF04773"/>
    </source>
</evidence>
<dbReference type="eggNOG" id="COG3712">
    <property type="taxonomic scope" value="Bacteria"/>
</dbReference>
<evidence type="ECO:0000313" key="2">
    <source>
        <dbReference type="EMBL" id="ELR69384.1"/>
    </source>
</evidence>
<keyword evidence="3" id="KW-1185">Reference proteome</keyword>
<dbReference type="AlphaFoldDB" id="L8JPE7"/>
<dbReference type="GO" id="GO:0016989">
    <property type="term" value="F:sigma factor antagonist activity"/>
    <property type="evidence" value="ECO:0007669"/>
    <property type="project" value="TreeGrafter"/>
</dbReference>
<feature type="domain" description="FecR protein" evidence="1">
    <location>
        <begin position="144"/>
        <end position="231"/>
    </location>
</feature>
<dbReference type="STRING" id="1237149.C900_05074"/>
<sequence>MGYFGFFRENENMRSDKQHWKRLAAYLSGHLNDAEKSDVEEWKNSSTENKRVFNESRKVWENSSMRLRLSDDDTEQEWDKLKLQLEKGPSGGGKVVQFFAAHSRWISVAASILLVAGAFYIFWPSDNTVTAPIVAEAVVTFSAGNEVATIYLPDSSKVWLNVGSTITYPESFGDKLRSTQISGEAYFMVRPDTSAPFTVSTELASVRVLGTSFNVKEDSAGVVLTVAEGTVSFSAMEADSSQAVVVMANEKAVATGKGVVSKSANDNPRFAAWRTVNNPAYEYEKNNARSFLINNYTWEKNKLNMSVIDGVIENRAELATFTNIVLKMSYTKPNGKISVTRFKVMDTLEPGQMLPYQKRLFDIFTDTKKVKVEIETVDVIVE</sequence>
<protein>
    <submittedName>
        <fullName evidence="2">Putative regulatory protein</fullName>
    </submittedName>
</protein>
<accession>L8JPE7</accession>
<dbReference type="Proteomes" id="UP000011135">
    <property type="component" value="Unassembled WGS sequence"/>
</dbReference>